<comment type="caution">
    <text evidence="2">The sequence shown here is derived from an EMBL/GenBank/DDBJ whole genome shotgun (WGS) entry which is preliminary data.</text>
</comment>
<evidence type="ECO:0000313" key="2">
    <source>
        <dbReference type="EMBL" id="MPC92496.1"/>
    </source>
</evidence>
<gene>
    <name evidence="2" type="ORF">E2C01_087586</name>
</gene>
<organism evidence="2 3">
    <name type="scientific">Portunus trituberculatus</name>
    <name type="common">Swimming crab</name>
    <name type="synonym">Neptunus trituberculatus</name>
    <dbReference type="NCBI Taxonomy" id="210409"/>
    <lineage>
        <taxon>Eukaryota</taxon>
        <taxon>Metazoa</taxon>
        <taxon>Ecdysozoa</taxon>
        <taxon>Arthropoda</taxon>
        <taxon>Crustacea</taxon>
        <taxon>Multicrustacea</taxon>
        <taxon>Malacostraca</taxon>
        <taxon>Eumalacostraca</taxon>
        <taxon>Eucarida</taxon>
        <taxon>Decapoda</taxon>
        <taxon>Pleocyemata</taxon>
        <taxon>Brachyura</taxon>
        <taxon>Eubrachyura</taxon>
        <taxon>Portunoidea</taxon>
        <taxon>Portunidae</taxon>
        <taxon>Portuninae</taxon>
        <taxon>Portunus</taxon>
    </lineage>
</organism>
<sequence>MLPPAPGRVQDAWEGRSRASTRTSGRFKWRPNLAIASRSCARRNMVYFTDSCIREIRVWRGMTVLESSIS</sequence>
<reference evidence="2 3" key="1">
    <citation type="submission" date="2019-05" db="EMBL/GenBank/DDBJ databases">
        <title>Another draft genome of Portunus trituberculatus and its Hox gene families provides insights of decapod evolution.</title>
        <authorList>
            <person name="Jeong J.-H."/>
            <person name="Song I."/>
            <person name="Kim S."/>
            <person name="Choi T."/>
            <person name="Kim D."/>
            <person name="Ryu S."/>
            <person name="Kim W."/>
        </authorList>
    </citation>
    <scope>NUCLEOTIDE SEQUENCE [LARGE SCALE GENOMIC DNA]</scope>
    <source>
        <tissue evidence="2">Muscle</tissue>
    </source>
</reference>
<evidence type="ECO:0000256" key="1">
    <source>
        <dbReference type="SAM" id="MobiDB-lite"/>
    </source>
</evidence>
<accession>A0A5B7JEF9</accession>
<proteinExistence type="predicted"/>
<dbReference type="AlphaFoldDB" id="A0A5B7JEF9"/>
<protein>
    <submittedName>
        <fullName evidence="2">Uncharacterized protein</fullName>
    </submittedName>
</protein>
<dbReference type="Proteomes" id="UP000324222">
    <property type="component" value="Unassembled WGS sequence"/>
</dbReference>
<name>A0A5B7JEF9_PORTR</name>
<dbReference type="EMBL" id="VSRR010091474">
    <property type="protein sequence ID" value="MPC92496.1"/>
    <property type="molecule type" value="Genomic_DNA"/>
</dbReference>
<feature type="region of interest" description="Disordered" evidence="1">
    <location>
        <begin position="1"/>
        <end position="23"/>
    </location>
</feature>
<keyword evidence="3" id="KW-1185">Reference proteome</keyword>
<evidence type="ECO:0000313" key="3">
    <source>
        <dbReference type="Proteomes" id="UP000324222"/>
    </source>
</evidence>